<keyword evidence="2" id="KW-0472">Membrane</keyword>
<dbReference type="Proteomes" id="UP001553843">
    <property type="component" value="Unassembled WGS sequence"/>
</dbReference>
<reference evidence="3 4" key="1">
    <citation type="submission" date="2024-06" db="EMBL/GenBank/DDBJ databases">
        <title>The Natural Products Discovery Center: Release of the First 8490 Sequenced Strains for Exploring Actinobacteria Biosynthetic Diversity.</title>
        <authorList>
            <person name="Kalkreuter E."/>
            <person name="Kautsar S.A."/>
            <person name="Yang D."/>
            <person name="Bader C.D."/>
            <person name="Teijaro C.N."/>
            <person name="Fluegel L."/>
            <person name="Davis C.M."/>
            <person name="Simpson J.R."/>
            <person name="Lauterbach L."/>
            <person name="Steele A.D."/>
            <person name="Gui C."/>
            <person name="Meng S."/>
            <person name="Li G."/>
            <person name="Viehrig K."/>
            <person name="Ye F."/>
            <person name="Su P."/>
            <person name="Kiefer A.F."/>
            <person name="Nichols A."/>
            <person name="Cepeda A.J."/>
            <person name="Yan W."/>
            <person name="Fan B."/>
            <person name="Jiang Y."/>
            <person name="Adhikari A."/>
            <person name="Zheng C.-J."/>
            <person name="Schuster L."/>
            <person name="Cowan T.M."/>
            <person name="Smanski M.J."/>
            <person name="Chevrette M.G."/>
            <person name="De Carvalho L.P.S."/>
            <person name="Shen B."/>
        </authorList>
    </citation>
    <scope>NUCLEOTIDE SEQUENCE [LARGE SCALE GENOMIC DNA]</scope>
    <source>
        <strain evidence="3 4">NPDC047833</strain>
    </source>
</reference>
<sequence length="97" mass="10760">MAPKTEHLMSLRAVRQLRRTRVFYTGGVLLWAATSLWTGQTQPGSRQMWVSLLFLAVFTGLLAATSMWLRRLQATSGHQPAHHAAPRRATAPGHVNA</sequence>
<feature type="transmembrane region" description="Helical" evidence="2">
    <location>
        <begin position="49"/>
        <end position="69"/>
    </location>
</feature>
<evidence type="ECO:0000313" key="4">
    <source>
        <dbReference type="Proteomes" id="UP001553843"/>
    </source>
</evidence>
<evidence type="ECO:0000256" key="2">
    <source>
        <dbReference type="SAM" id="Phobius"/>
    </source>
</evidence>
<name>A0ABV3LSN2_9ACTN</name>
<evidence type="ECO:0000313" key="3">
    <source>
        <dbReference type="EMBL" id="MEW2362445.1"/>
    </source>
</evidence>
<evidence type="ECO:0000256" key="1">
    <source>
        <dbReference type="SAM" id="MobiDB-lite"/>
    </source>
</evidence>
<keyword evidence="4" id="KW-1185">Reference proteome</keyword>
<proteinExistence type="predicted"/>
<organism evidence="3 4">
    <name type="scientific">Streptomyces huasconensis</name>
    <dbReference type="NCBI Taxonomy" id="1854574"/>
    <lineage>
        <taxon>Bacteria</taxon>
        <taxon>Bacillati</taxon>
        <taxon>Actinomycetota</taxon>
        <taxon>Actinomycetes</taxon>
        <taxon>Kitasatosporales</taxon>
        <taxon>Streptomycetaceae</taxon>
        <taxon>Streptomyces</taxon>
    </lineage>
</organism>
<keyword evidence="2" id="KW-1133">Transmembrane helix</keyword>
<feature type="transmembrane region" description="Helical" evidence="2">
    <location>
        <begin position="21"/>
        <end position="37"/>
    </location>
</feature>
<gene>
    <name evidence="3" type="ORF">AB0887_10850</name>
</gene>
<comment type="caution">
    <text evidence="3">The sequence shown here is derived from an EMBL/GenBank/DDBJ whole genome shotgun (WGS) entry which is preliminary data.</text>
</comment>
<keyword evidence="2" id="KW-0812">Transmembrane</keyword>
<feature type="compositionally biased region" description="Low complexity" evidence="1">
    <location>
        <begin position="87"/>
        <end position="97"/>
    </location>
</feature>
<feature type="region of interest" description="Disordered" evidence="1">
    <location>
        <begin position="77"/>
        <end position="97"/>
    </location>
</feature>
<accession>A0ABV3LSN2</accession>
<dbReference type="EMBL" id="JBEYRS010000003">
    <property type="protein sequence ID" value="MEW2362445.1"/>
    <property type="molecule type" value="Genomic_DNA"/>
</dbReference>
<protein>
    <submittedName>
        <fullName evidence="3">Uncharacterized protein</fullName>
    </submittedName>
</protein>
<dbReference type="RefSeq" id="WP_359770643.1">
    <property type="nucleotide sequence ID" value="NZ_JBEYRR010000001.1"/>
</dbReference>